<accession>A0A0K8RIM1</accession>
<dbReference type="AlphaFoldDB" id="A0A0K8RIM1"/>
<proteinExistence type="evidence at transcript level"/>
<dbReference type="EMBL" id="GADI01002811">
    <property type="protein sequence ID" value="JAA70997.1"/>
    <property type="molecule type" value="mRNA"/>
</dbReference>
<evidence type="ECO:0000313" key="1">
    <source>
        <dbReference type="EMBL" id="JAA70997.1"/>
    </source>
</evidence>
<name>A0A0K8RIM1_IXORI</name>
<protein>
    <submittedName>
        <fullName evidence="1">Putative salivary kunitz domain protein</fullName>
    </submittedName>
</protein>
<reference evidence="1" key="1">
    <citation type="submission" date="2012-12" db="EMBL/GenBank/DDBJ databases">
        <title>Identification and characterization of a phenylalanine ammonia-lyase gene family in Isatis indigotica Fort.</title>
        <authorList>
            <person name="Liu Q."/>
            <person name="Chen J."/>
            <person name="Zhou X."/>
            <person name="Di P."/>
            <person name="Xiao Y."/>
            <person name="Xuan H."/>
            <person name="Zhang L."/>
            <person name="Chen W."/>
        </authorList>
    </citation>
    <scope>NUCLEOTIDE SEQUENCE</scope>
    <source>
        <tissue evidence="1">Salivary gland</tissue>
    </source>
</reference>
<organism evidence="1">
    <name type="scientific">Ixodes ricinus</name>
    <name type="common">Common tick</name>
    <name type="synonym">Acarus ricinus</name>
    <dbReference type="NCBI Taxonomy" id="34613"/>
    <lineage>
        <taxon>Eukaryota</taxon>
        <taxon>Metazoa</taxon>
        <taxon>Ecdysozoa</taxon>
        <taxon>Arthropoda</taxon>
        <taxon>Chelicerata</taxon>
        <taxon>Arachnida</taxon>
        <taxon>Acari</taxon>
        <taxon>Parasitiformes</taxon>
        <taxon>Ixodida</taxon>
        <taxon>Ixodoidea</taxon>
        <taxon>Ixodidae</taxon>
        <taxon>Ixodinae</taxon>
        <taxon>Ixodes</taxon>
    </lineage>
</organism>
<sequence>MNGFRSYACSFRKARACHVSCMCNTFSIHAYSFTQAKMSPARRSVRLMLEGKCRPRMVSPTSPLLVEIKKVTKVGPKRKRGRLSVSLAITVSVACLVGNSRATNCLKRNPKT</sequence>